<keyword evidence="4" id="KW-1185">Reference proteome</keyword>
<organism evidence="3 4">
    <name type="scientific">Novipirellula rosea</name>
    <dbReference type="NCBI Taxonomy" id="1031540"/>
    <lineage>
        <taxon>Bacteria</taxon>
        <taxon>Pseudomonadati</taxon>
        <taxon>Planctomycetota</taxon>
        <taxon>Planctomycetia</taxon>
        <taxon>Pirellulales</taxon>
        <taxon>Pirellulaceae</taxon>
        <taxon>Novipirellula</taxon>
    </lineage>
</organism>
<dbReference type="RefSeq" id="WP_345327697.1">
    <property type="nucleotide sequence ID" value="NZ_BAABGA010000107.1"/>
</dbReference>
<feature type="compositionally biased region" description="Basic residues" evidence="2">
    <location>
        <begin position="1"/>
        <end position="12"/>
    </location>
</feature>
<evidence type="ECO:0000256" key="2">
    <source>
        <dbReference type="SAM" id="MobiDB-lite"/>
    </source>
</evidence>
<evidence type="ECO:0000313" key="4">
    <source>
        <dbReference type="Proteomes" id="UP001500840"/>
    </source>
</evidence>
<feature type="compositionally biased region" description="Polar residues" evidence="2">
    <location>
        <begin position="44"/>
        <end position="54"/>
    </location>
</feature>
<feature type="compositionally biased region" description="Low complexity" evidence="2">
    <location>
        <begin position="78"/>
        <end position="123"/>
    </location>
</feature>
<feature type="compositionally biased region" description="Basic and acidic residues" evidence="2">
    <location>
        <begin position="62"/>
        <end position="71"/>
    </location>
</feature>
<accession>A0ABP8NRH2</accession>
<comment type="caution">
    <text evidence="3">The sequence shown here is derived from an EMBL/GenBank/DDBJ whole genome shotgun (WGS) entry which is preliminary data.</text>
</comment>
<name>A0ABP8NRH2_9BACT</name>
<keyword evidence="1" id="KW-0175">Coiled coil</keyword>
<feature type="compositionally biased region" description="Acidic residues" evidence="2">
    <location>
        <begin position="135"/>
        <end position="144"/>
    </location>
</feature>
<feature type="region of interest" description="Disordered" evidence="2">
    <location>
        <begin position="1"/>
        <end position="164"/>
    </location>
</feature>
<evidence type="ECO:0000313" key="3">
    <source>
        <dbReference type="EMBL" id="GAA4470110.1"/>
    </source>
</evidence>
<protein>
    <recommendedName>
        <fullName evidence="5">Chromosome partition protein Smc</fullName>
    </recommendedName>
</protein>
<dbReference type="EMBL" id="BAABGA010000107">
    <property type="protein sequence ID" value="GAA4470110.1"/>
    <property type="molecule type" value="Genomic_DNA"/>
</dbReference>
<feature type="region of interest" description="Disordered" evidence="2">
    <location>
        <begin position="430"/>
        <end position="456"/>
    </location>
</feature>
<sequence>MARKTRKRKNSHHANNAAARRDATKCIPSGVACAEAVRRESKQAESNSSDSLPTESIEIESIEIKSERAAEPDDTDLSEQTSLFEQSSLSEQSSLFEQASLSESDLSPESSQPEWQSEWQPPELTESELPGFEPAESELTESEFQEAGSGDWQTASSEVATSEQSQAILQAVDGNSLLLRQLLADFADLQSQVVEAAGAPRDSVASDVGDGIDRAQHETAVESLRDEIAALEDELCELKRQNSDLAAKVANANVRKSTSDAASDFTEALSWEERKQLILRQMEEDCFDAETFLTQTVQSRLSDAGEADEPQCEVDPVAFVEELTAEISRLQQQNERFEKEIGELNHLLEQRPQSAAGGMAIGAAAIAEMIDADELIQEERQRLQTLQTQWEEKFRQAEIEASLERAKLSRERQEVATKLADLDEQLDRLRRDAAQNQSGEGHSRKWLAKLGLAGDD</sequence>
<feature type="compositionally biased region" description="Polar residues" evidence="2">
    <location>
        <begin position="151"/>
        <end position="164"/>
    </location>
</feature>
<evidence type="ECO:0008006" key="5">
    <source>
        <dbReference type="Google" id="ProtNLM"/>
    </source>
</evidence>
<gene>
    <name evidence="3" type="ORF">GCM10023156_63120</name>
</gene>
<proteinExistence type="predicted"/>
<dbReference type="Proteomes" id="UP001500840">
    <property type="component" value="Unassembled WGS sequence"/>
</dbReference>
<feature type="coiled-coil region" evidence="1">
    <location>
        <begin position="214"/>
        <end position="241"/>
    </location>
</feature>
<reference evidence="4" key="1">
    <citation type="journal article" date="2019" name="Int. J. Syst. Evol. Microbiol.">
        <title>The Global Catalogue of Microorganisms (GCM) 10K type strain sequencing project: providing services to taxonomists for standard genome sequencing and annotation.</title>
        <authorList>
            <consortium name="The Broad Institute Genomics Platform"/>
            <consortium name="The Broad Institute Genome Sequencing Center for Infectious Disease"/>
            <person name="Wu L."/>
            <person name="Ma J."/>
        </authorList>
    </citation>
    <scope>NUCLEOTIDE SEQUENCE [LARGE SCALE GENOMIC DNA]</scope>
    <source>
        <strain evidence="4">JCM 17759</strain>
    </source>
</reference>
<evidence type="ECO:0000256" key="1">
    <source>
        <dbReference type="SAM" id="Coils"/>
    </source>
</evidence>